<dbReference type="STRING" id="38654.A0A1U7RYZ2"/>
<dbReference type="KEGG" id="asn:102381332"/>
<protein>
    <submittedName>
        <fullName evidence="4">Coiled-coil domain-containing protein 73-like</fullName>
    </submittedName>
</protein>
<name>A0A1U7RYZ2_ALLSI</name>
<dbReference type="RefSeq" id="XP_006031740.1">
    <property type="nucleotide sequence ID" value="XM_006031678.3"/>
</dbReference>
<evidence type="ECO:0000313" key="3">
    <source>
        <dbReference type="Proteomes" id="UP000189705"/>
    </source>
</evidence>
<dbReference type="Proteomes" id="UP000189705">
    <property type="component" value="Unplaced"/>
</dbReference>
<accession>A0A1U7RYZ2</accession>
<keyword evidence="3" id="KW-1185">Reference proteome</keyword>
<feature type="non-terminal residue" evidence="4">
    <location>
        <position position="1"/>
    </location>
</feature>
<dbReference type="GeneID" id="102381332"/>
<feature type="compositionally biased region" description="Polar residues" evidence="2">
    <location>
        <begin position="66"/>
        <end position="84"/>
    </location>
</feature>
<organism evidence="3 4">
    <name type="scientific">Alligator sinensis</name>
    <name type="common">Chinese alligator</name>
    <dbReference type="NCBI Taxonomy" id="38654"/>
    <lineage>
        <taxon>Eukaryota</taxon>
        <taxon>Metazoa</taxon>
        <taxon>Chordata</taxon>
        <taxon>Craniata</taxon>
        <taxon>Vertebrata</taxon>
        <taxon>Euteleostomi</taxon>
        <taxon>Archelosauria</taxon>
        <taxon>Archosauria</taxon>
        <taxon>Crocodylia</taxon>
        <taxon>Alligatoridae</taxon>
        <taxon>Alligatorinae</taxon>
        <taxon>Alligator</taxon>
    </lineage>
</organism>
<feature type="region of interest" description="Disordered" evidence="2">
    <location>
        <begin position="65"/>
        <end position="85"/>
    </location>
</feature>
<feature type="region of interest" description="Disordered" evidence="2">
    <location>
        <begin position="274"/>
        <end position="293"/>
    </location>
</feature>
<gene>
    <name evidence="4" type="primary">LOC102381332</name>
</gene>
<feature type="compositionally biased region" description="Polar residues" evidence="2">
    <location>
        <begin position="483"/>
        <end position="492"/>
    </location>
</feature>
<dbReference type="Pfam" id="PF15818">
    <property type="entry name" value="CCDC73"/>
    <property type="match status" value="1"/>
</dbReference>
<feature type="compositionally biased region" description="Polar residues" evidence="2">
    <location>
        <begin position="278"/>
        <end position="293"/>
    </location>
</feature>
<feature type="region of interest" description="Disordered" evidence="2">
    <location>
        <begin position="477"/>
        <end position="501"/>
    </location>
</feature>
<dbReference type="OrthoDB" id="6145717at2759"/>
<dbReference type="PANTHER" id="PTHR28660">
    <property type="entry name" value="COILED-COIL DOMAIN-CONTAINING PROTEIN 73"/>
    <property type="match status" value="1"/>
</dbReference>
<dbReference type="PANTHER" id="PTHR28660:SF1">
    <property type="entry name" value="COILED-COIL DOMAIN-CONTAINING PROTEIN 73"/>
    <property type="match status" value="1"/>
</dbReference>
<dbReference type="InterPro" id="IPR031650">
    <property type="entry name" value="CCDC73"/>
</dbReference>
<evidence type="ECO:0000256" key="2">
    <source>
        <dbReference type="SAM" id="MobiDB-lite"/>
    </source>
</evidence>
<keyword evidence="1" id="KW-0175">Coiled coil</keyword>
<feature type="region of interest" description="Disordered" evidence="2">
    <location>
        <begin position="612"/>
        <end position="633"/>
    </location>
</feature>
<evidence type="ECO:0000313" key="4">
    <source>
        <dbReference type="RefSeq" id="XP_006031740.1"/>
    </source>
</evidence>
<feature type="coiled-coil region" evidence="1">
    <location>
        <begin position="6"/>
        <end position="51"/>
    </location>
</feature>
<reference evidence="4" key="1">
    <citation type="submission" date="2025-08" db="UniProtKB">
        <authorList>
            <consortium name="RefSeq"/>
        </authorList>
    </citation>
    <scope>IDENTIFICATION</scope>
</reference>
<evidence type="ECO:0000256" key="1">
    <source>
        <dbReference type="SAM" id="Coils"/>
    </source>
</evidence>
<dbReference type="eggNOG" id="ENOG502QQG1">
    <property type="taxonomic scope" value="Eukaryota"/>
</dbReference>
<dbReference type="InParanoid" id="A0A1U7RYZ2"/>
<proteinExistence type="predicted"/>
<sequence>TLERDNELQREKAKENEEKFLNLQNEHEEAVRTWKKDEENMTREVNTIKNELLSLKGAFTHLQDCHSPQTDQHAGQEENLQNGEAHSEVIRIQTSQREDEYYASYIKNDSISEQEENGVKNIVGHSSDIDKVQAKQSNDSTEEANKIIAEGINTYKDSYSNWENCSRASLLDDLQVLENCCMIEDKPISPCEKKQREVSSPSKTFCTDVNLSNQGYTWEICVAGCKEVAKEKMYLEKSIVNAKVKAQDSPCSPTKLPVEIRKMLLDNSEASGVFNEDAGQQTGSSKHTAGSTTNELVCNTNDKADITPTQYEKDVFIKDIPNKECSFALGTEKESATERTTSTSRAKTEFNFAILSQATENNQTTLPKCSLQDNGKYLDDKQCKTEQIQLLNRCTSGISSDTPSFKQTRKNVQERCNDENASKTNENCMLSSTCDTIIDAPVQPTFFCDNASADSGNTNEKNTNNISMIENVNVGTEKPDTLTKLNDTQSDQPEQDTTEQTGNAINKHVCTDVILPLNTEKNWSAQSDDFEIVHKQNFTNKITTVKHISCEKDQLNGTQISNIKGRQSSMINDNNAVKNTLLKEEKESLNNTVAGAKFAEGHLEESCSLPIRTSGDLENRSGRSSFDLSTSDKKTEKTPVDLKFLDLGPWSKVNHVESQTMGASTSKAPFLLKEKLLRLSENKEILSSKRCHTLSVNAVMKETGLDSTSINRVADTLNTSSIHRDPKRDPSEEWNAIAKTFYDSSFPTEHVKPRLTTALCYEQKSCVTYKANTPILNESSFEEDWNTQNNLIKNQIKEIEKFLDMERLCRSRKRKYEESTDAVTEDKTDI</sequence>
<dbReference type="AlphaFoldDB" id="A0A1U7RYZ2"/>